<name>A0A8J9RXW3_PHATR</name>
<proteinExistence type="predicted"/>
<dbReference type="Proteomes" id="UP000836788">
    <property type="component" value="Chromosome 1"/>
</dbReference>
<protein>
    <submittedName>
        <fullName evidence="1">Uncharacterized protein</fullName>
    </submittedName>
</protein>
<dbReference type="Pfam" id="PF11209">
    <property type="entry name" value="LmeA"/>
    <property type="match status" value="1"/>
</dbReference>
<evidence type="ECO:0000313" key="1">
    <source>
        <dbReference type="EMBL" id="CAG9276720.1"/>
    </source>
</evidence>
<dbReference type="InterPro" id="IPR021373">
    <property type="entry name" value="DUF2993"/>
</dbReference>
<dbReference type="EMBL" id="OU594942">
    <property type="protein sequence ID" value="CAG9276720.1"/>
    <property type="molecule type" value="Genomic_DNA"/>
</dbReference>
<sequence>MVRRIQTSYLAFFLLLIGALFQISAFTISILASKPENGFRNFLREASPFDLGPPSPKDLSSSLISQLAVIALRLRLAEQIDVSCDVVANEEILQGRIGPVTVKGRGWRSSLGLTCMAIDASVESCELDISRVLSNRKLVLTNPAKGKAMVALTSADFGNFITHPRMKPPELPQSSSESKNRTGIQFLQEDARVDPLTSSVTFFAMHLGTKYRCSLRRNATAERKADVAMEAVSSGDNSSETAEELTKVLSNFFNNMVFELDGTFLSFRDMMVTDKGESPSVMLSLNIVVKKFPSPGLEF</sequence>
<organism evidence="1">
    <name type="scientific">Phaeodactylum tricornutum</name>
    <name type="common">Diatom</name>
    <dbReference type="NCBI Taxonomy" id="2850"/>
    <lineage>
        <taxon>Eukaryota</taxon>
        <taxon>Sar</taxon>
        <taxon>Stramenopiles</taxon>
        <taxon>Ochrophyta</taxon>
        <taxon>Bacillariophyta</taxon>
        <taxon>Bacillariophyceae</taxon>
        <taxon>Bacillariophycidae</taxon>
        <taxon>Naviculales</taxon>
        <taxon>Phaeodactylaceae</taxon>
        <taxon>Phaeodactylum</taxon>
    </lineage>
</organism>
<gene>
    <name evidence="1" type="ORF">PTTT1_LOCUS1601</name>
</gene>
<dbReference type="AlphaFoldDB" id="A0A8J9RXW3"/>
<reference evidence="1" key="1">
    <citation type="submission" date="2022-02" db="EMBL/GenBank/DDBJ databases">
        <authorList>
            <person name="Giguere J D."/>
        </authorList>
    </citation>
    <scope>NUCLEOTIDE SEQUENCE</scope>
    <source>
        <strain evidence="1">CCAP 1055/1</strain>
    </source>
</reference>
<accession>A0A8J9RXW3</accession>
<dbReference type="OMA" id="FITHPRM"/>